<dbReference type="EnsemblMetazoa" id="XM_019996584.1">
    <property type="protein sequence ID" value="XP_019852143.1"/>
    <property type="gene ID" value="LOC100632451"/>
</dbReference>
<evidence type="ECO:0000256" key="2">
    <source>
        <dbReference type="ARBA" id="ARBA00022857"/>
    </source>
</evidence>
<dbReference type="InterPro" id="IPR036812">
    <property type="entry name" value="NAD(P)_OxRdtase_dom_sf"/>
</dbReference>
<dbReference type="PANTHER" id="PTHR11732">
    <property type="entry name" value="ALDO/KETO REDUCTASE"/>
    <property type="match status" value="1"/>
</dbReference>
<evidence type="ECO:0000256" key="1">
    <source>
        <dbReference type="ARBA" id="ARBA00007905"/>
    </source>
</evidence>
<keyword evidence="2" id="KW-0521">NADP</keyword>
<sequence length="332" mass="37508">MFATLNTGAKMPLFGLGTWLSKPGEVGRAVEEALRVGYTHIDCAHIYGNEAEVGVALQKCFNEGVCKREDIFITSKLWNTDHGRDDVLPACQLTLKNLQLDYLDLYLIHWPQALPKGCKVASLTEEEKLGYNEESIAHCWEGMEELVAKGLTKAIGISNFTITKTENLLKTAKIIPAVNQVECHPFFQQQRLFEYCKGKGIQFEAYSPLGNPGRPKKGDDDPSVLEDPVINDIAKKHGVGPAIVAISFQIHRGIVVLAKTVNLERVKENLKATEVQLDAEDMRRLRELDRNLRFLRFFMLRNDQTLADFWDEEADSKFTIEEPTSKKTRVEQ</sequence>
<dbReference type="InterPro" id="IPR020471">
    <property type="entry name" value="AKR"/>
</dbReference>
<dbReference type="InterPro" id="IPR018170">
    <property type="entry name" value="Aldo/ket_reductase_CS"/>
</dbReference>
<evidence type="ECO:0000256" key="5">
    <source>
        <dbReference type="PIRSR" id="PIRSR000097-2"/>
    </source>
</evidence>
<dbReference type="Gene3D" id="3.20.20.100">
    <property type="entry name" value="NADP-dependent oxidoreductase domain"/>
    <property type="match status" value="1"/>
</dbReference>
<feature type="active site" description="Proton donor" evidence="4">
    <location>
        <position position="47"/>
    </location>
</feature>
<dbReference type="PROSITE" id="PS00062">
    <property type="entry name" value="ALDOKETO_REDUCTASE_2"/>
    <property type="match status" value="1"/>
</dbReference>
<dbReference type="STRING" id="400682.A0A1X7UUW9"/>
<comment type="similarity">
    <text evidence="1">Belongs to the aldo/keto reductase family.</text>
</comment>
<evidence type="ECO:0000256" key="4">
    <source>
        <dbReference type="PIRSR" id="PIRSR000097-1"/>
    </source>
</evidence>
<evidence type="ECO:0000259" key="7">
    <source>
        <dbReference type="Pfam" id="PF00248"/>
    </source>
</evidence>
<evidence type="ECO:0000256" key="6">
    <source>
        <dbReference type="PIRSR" id="PIRSR000097-3"/>
    </source>
</evidence>
<feature type="domain" description="NADP-dependent oxidoreductase" evidence="7">
    <location>
        <begin position="16"/>
        <end position="289"/>
    </location>
</feature>
<dbReference type="InterPro" id="IPR023210">
    <property type="entry name" value="NADP_OxRdtase_dom"/>
</dbReference>
<keyword evidence="9" id="KW-1185">Reference proteome</keyword>
<reference evidence="8" key="2">
    <citation type="submission" date="2017-05" db="UniProtKB">
        <authorList>
            <consortium name="EnsemblMetazoa"/>
        </authorList>
    </citation>
    <scope>IDENTIFICATION</scope>
</reference>
<dbReference type="OMA" id="FWIRVEL"/>
<dbReference type="EnsemblMetazoa" id="Aqu2.1.31578_001">
    <property type="protein sequence ID" value="Aqu2.1.31578_001"/>
    <property type="gene ID" value="Aqu2.1.31578"/>
</dbReference>
<evidence type="ECO:0000313" key="9">
    <source>
        <dbReference type="Proteomes" id="UP000007879"/>
    </source>
</evidence>
<dbReference type="AlphaFoldDB" id="A0A1X7UUW9"/>
<reference evidence="9" key="1">
    <citation type="journal article" date="2010" name="Nature">
        <title>The Amphimedon queenslandica genome and the evolution of animal complexity.</title>
        <authorList>
            <person name="Srivastava M."/>
            <person name="Simakov O."/>
            <person name="Chapman J."/>
            <person name="Fahey B."/>
            <person name="Gauthier M.E."/>
            <person name="Mitros T."/>
            <person name="Richards G.S."/>
            <person name="Conaco C."/>
            <person name="Dacre M."/>
            <person name="Hellsten U."/>
            <person name="Larroux C."/>
            <person name="Putnam N.H."/>
            <person name="Stanke M."/>
            <person name="Adamska M."/>
            <person name="Darling A."/>
            <person name="Degnan S.M."/>
            <person name="Oakley T.H."/>
            <person name="Plachetzki D.C."/>
            <person name="Zhai Y."/>
            <person name="Adamski M."/>
            <person name="Calcino A."/>
            <person name="Cummins S.F."/>
            <person name="Goodstein D.M."/>
            <person name="Harris C."/>
            <person name="Jackson D.J."/>
            <person name="Leys S.P."/>
            <person name="Shu S."/>
            <person name="Woodcroft B.J."/>
            <person name="Vervoort M."/>
            <person name="Kosik K.S."/>
            <person name="Manning G."/>
            <person name="Degnan B.M."/>
            <person name="Rokhsar D.S."/>
        </authorList>
    </citation>
    <scope>NUCLEOTIDE SEQUENCE [LARGE SCALE GENOMIC DNA]</scope>
</reference>
<evidence type="ECO:0000256" key="3">
    <source>
        <dbReference type="ARBA" id="ARBA00023002"/>
    </source>
</evidence>
<dbReference type="InParanoid" id="A0A1X7UUW9"/>
<proteinExistence type="inferred from homology"/>
<dbReference type="SUPFAM" id="SSF51430">
    <property type="entry name" value="NAD(P)-linked oxidoreductase"/>
    <property type="match status" value="1"/>
</dbReference>
<feature type="binding site" evidence="5">
    <location>
        <position position="109"/>
    </location>
    <ligand>
        <name>substrate</name>
    </ligand>
</feature>
<feature type="site" description="Lowers pKa of active site Tyr" evidence="6">
    <location>
        <position position="76"/>
    </location>
</feature>
<dbReference type="PIRSF" id="PIRSF000097">
    <property type="entry name" value="AKR"/>
    <property type="match status" value="1"/>
</dbReference>
<dbReference type="eggNOG" id="KOG1577">
    <property type="taxonomic scope" value="Eukaryota"/>
</dbReference>
<organism evidence="8">
    <name type="scientific">Amphimedon queenslandica</name>
    <name type="common">Sponge</name>
    <dbReference type="NCBI Taxonomy" id="400682"/>
    <lineage>
        <taxon>Eukaryota</taxon>
        <taxon>Metazoa</taxon>
        <taxon>Porifera</taxon>
        <taxon>Demospongiae</taxon>
        <taxon>Heteroscleromorpha</taxon>
        <taxon>Haplosclerida</taxon>
        <taxon>Niphatidae</taxon>
        <taxon>Amphimedon</taxon>
    </lineage>
</organism>
<accession>A0A1X7UUW9</accession>
<dbReference type="GO" id="GO:0016491">
    <property type="term" value="F:oxidoreductase activity"/>
    <property type="evidence" value="ECO:0007669"/>
    <property type="project" value="UniProtKB-KW"/>
</dbReference>
<dbReference type="PRINTS" id="PR00069">
    <property type="entry name" value="ALDKETRDTASE"/>
</dbReference>
<name>A0A1X7UUW9_AMPQE</name>
<dbReference type="OrthoDB" id="416253at2759"/>
<dbReference type="FunFam" id="3.20.20.100:FF:000006">
    <property type="entry name" value="Aldo-keto reductase family 1 member A1"/>
    <property type="match status" value="1"/>
</dbReference>
<dbReference type="KEGG" id="aqu:100632451"/>
<protein>
    <recommendedName>
        <fullName evidence="7">NADP-dependent oxidoreductase domain-containing protein</fullName>
    </recommendedName>
</protein>
<dbReference type="Proteomes" id="UP000007879">
    <property type="component" value="Unassembled WGS sequence"/>
</dbReference>
<dbReference type="Pfam" id="PF00248">
    <property type="entry name" value="Aldo_ket_red"/>
    <property type="match status" value="1"/>
</dbReference>
<evidence type="ECO:0000313" key="8">
    <source>
        <dbReference type="EnsemblMetazoa" id="Aqu2.1.31578_001"/>
    </source>
</evidence>
<keyword evidence="3" id="KW-0560">Oxidoreductase</keyword>
<gene>
    <name evidence="8" type="primary">100632451</name>
</gene>